<dbReference type="SMART" id="SM00097">
    <property type="entry name" value="WNT1"/>
    <property type="match status" value="1"/>
</dbReference>
<dbReference type="PROSITE" id="PS00246">
    <property type="entry name" value="WNT1"/>
    <property type="match status" value="1"/>
</dbReference>
<comment type="similarity">
    <text evidence="2 9">Belongs to the Wnt family.</text>
</comment>
<dbReference type="EMBL" id="CP092883">
    <property type="protein sequence ID" value="UYV81993.1"/>
    <property type="molecule type" value="Genomic_DNA"/>
</dbReference>
<evidence type="ECO:0000256" key="8">
    <source>
        <dbReference type="ARBA" id="ARBA00023288"/>
    </source>
</evidence>
<sequence length="158" mass="18158">MIIMHAASNRLRHCKCHGMSGSCSMRTCWMRLAPFRSVGAELLRRYDRASRVQVSNQGNLRRRRVPLQPVRPGRRPPTRKDLVFIEKSPKFCRPNARMGTEGTTGRICPDDGCGRLCCGRGYSTKTEEHFTRCNCTFHWCCHVECKECSVLRNIHTCL</sequence>
<evidence type="ECO:0000256" key="10">
    <source>
        <dbReference type="SAM" id="MobiDB-lite"/>
    </source>
</evidence>
<feature type="region of interest" description="Disordered" evidence="10">
    <location>
        <begin position="54"/>
        <end position="77"/>
    </location>
</feature>
<comment type="function">
    <text evidence="9">Ligand for members of the frizzled family of seven transmembrane receptors.</text>
</comment>
<dbReference type="Pfam" id="PF00110">
    <property type="entry name" value="wnt"/>
    <property type="match status" value="1"/>
</dbReference>
<name>A0ABY6LLF3_9ARAC</name>
<evidence type="ECO:0000256" key="2">
    <source>
        <dbReference type="ARBA" id="ARBA00005683"/>
    </source>
</evidence>
<keyword evidence="6 9" id="KW-0879">Wnt signaling pathway</keyword>
<evidence type="ECO:0000256" key="5">
    <source>
        <dbReference type="ARBA" id="ARBA00022530"/>
    </source>
</evidence>
<evidence type="ECO:0000256" key="1">
    <source>
        <dbReference type="ARBA" id="ARBA00004498"/>
    </source>
</evidence>
<evidence type="ECO:0000313" key="11">
    <source>
        <dbReference type="EMBL" id="UYV81993.1"/>
    </source>
</evidence>
<keyword evidence="5" id="KW-0272">Extracellular matrix</keyword>
<dbReference type="InterPro" id="IPR018161">
    <property type="entry name" value="Wnt_CS"/>
</dbReference>
<protein>
    <recommendedName>
        <fullName evidence="9">Protein Wnt</fullName>
    </recommendedName>
</protein>
<evidence type="ECO:0000256" key="6">
    <source>
        <dbReference type="ARBA" id="ARBA00022687"/>
    </source>
</evidence>
<organism evidence="11 12">
    <name type="scientific">Cordylochernes scorpioides</name>
    <dbReference type="NCBI Taxonomy" id="51811"/>
    <lineage>
        <taxon>Eukaryota</taxon>
        <taxon>Metazoa</taxon>
        <taxon>Ecdysozoa</taxon>
        <taxon>Arthropoda</taxon>
        <taxon>Chelicerata</taxon>
        <taxon>Arachnida</taxon>
        <taxon>Pseudoscorpiones</taxon>
        <taxon>Cheliferoidea</taxon>
        <taxon>Chernetidae</taxon>
        <taxon>Cordylochernes</taxon>
    </lineage>
</organism>
<dbReference type="InterPro" id="IPR005817">
    <property type="entry name" value="Wnt"/>
</dbReference>
<keyword evidence="4" id="KW-0964">Secreted</keyword>
<dbReference type="Proteomes" id="UP001235939">
    <property type="component" value="Chromosome 21"/>
</dbReference>
<keyword evidence="7" id="KW-1015">Disulfide bond</keyword>
<dbReference type="Gene3D" id="3.30.2460.20">
    <property type="match status" value="1"/>
</dbReference>
<dbReference type="InterPro" id="IPR043158">
    <property type="entry name" value="Wnt_C"/>
</dbReference>
<dbReference type="PRINTS" id="PR01349">
    <property type="entry name" value="WNTPROTEIN"/>
</dbReference>
<comment type="subcellular location">
    <subcellularLocation>
        <location evidence="1 9">Secreted</location>
        <location evidence="1 9">Extracellular space</location>
        <location evidence="1 9">Extracellular matrix</location>
    </subcellularLocation>
</comment>
<dbReference type="PANTHER" id="PTHR12027:SF91">
    <property type="entry name" value="PROTO-ONCOGENE WNT-1"/>
    <property type="match status" value="1"/>
</dbReference>
<keyword evidence="8" id="KW-0449">Lipoprotein</keyword>
<keyword evidence="12" id="KW-1185">Reference proteome</keyword>
<gene>
    <name evidence="11" type="ORF">LAZ67_21000348</name>
</gene>
<dbReference type="PANTHER" id="PTHR12027">
    <property type="entry name" value="WNT RELATED"/>
    <property type="match status" value="1"/>
</dbReference>
<evidence type="ECO:0000313" key="12">
    <source>
        <dbReference type="Proteomes" id="UP001235939"/>
    </source>
</evidence>
<evidence type="ECO:0000256" key="7">
    <source>
        <dbReference type="ARBA" id="ARBA00023157"/>
    </source>
</evidence>
<evidence type="ECO:0000256" key="4">
    <source>
        <dbReference type="ARBA" id="ARBA00022525"/>
    </source>
</evidence>
<accession>A0ABY6LLF3</accession>
<keyword evidence="3 9" id="KW-0217">Developmental protein</keyword>
<reference evidence="11 12" key="1">
    <citation type="submission" date="2022-01" db="EMBL/GenBank/DDBJ databases">
        <title>A chromosomal length assembly of Cordylochernes scorpioides.</title>
        <authorList>
            <person name="Zeh D."/>
            <person name="Zeh J."/>
        </authorList>
    </citation>
    <scope>NUCLEOTIDE SEQUENCE [LARGE SCALE GENOMIC DNA]</scope>
    <source>
        <strain evidence="11">IN4F17</strain>
        <tissue evidence="11">Whole Body</tissue>
    </source>
</reference>
<proteinExistence type="inferred from homology"/>
<evidence type="ECO:0000256" key="9">
    <source>
        <dbReference type="RuleBase" id="RU003500"/>
    </source>
</evidence>
<evidence type="ECO:0000256" key="3">
    <source>
        <dbReference type="ARBA" id="ARBA00022473"/>
    </source>
</evidence>